<dbReference type="EMBL" id="KB201362">
    <property type="protein sequence ID" value="ESO96806.1"/>
    <property type="molecule type" value="Genomic_DNA"/>
</dbReference>
<protein>
    <recommendedName>
        <fullName evidence="4">RCC1 domain-containing protein</fullName>
    </recommendedName>
</protein>
<dbReference type="RefSeq" id="XP_009052307.1">
    <property type="nucleotide sequence ID" value="XM_009054059.1"/>
</dbReference>
<dbReference type="Proteomes" id="UP000030746">
    <property type="component" value="Unassembled WGS sequence"/>
</dbReference>
<dbReference type="Gene3D" id="2.130.10.30">
    <property type="entry name" value="Regulator of chromosome condensation 1/beta-lactamase-inhibitor protein II"/>
    <property type="match status" value="1"/>
</dbReference>
<dbReference type="SUPFAM" id="SSF50985">
    <property type="entry name" value="RCC1/BLIP-II"/>
    <property type="match status" value="1"/>
</dbReference>
<evidence type="ECO:0000313" key="2">
    <source>
        <dbReference type="EMBL" id="ESO96806.1"/>
    </source>
</evidence>
<feature type="repeat" description="RCC1" evidence="1">
    <location>
        <begin position="244"/>
        <end position="304"/>
    </location>
</feature>
<evidence type="ECO:0008006" key="4">
    <source>
        <dbReference type="Google" id="ProtNLM"/>
    </source>
</evidence>
<accession>V4AST6</accession>
<feature type="repeat" description="RCC1" evidence="1">
    <location>
        <begin position="137"/>
        <end position="191"/>
    </location>
</feature>
<feature type="repeat" description="RCC1" evidence="1">
    <location>
        <begin position="192"/>
        <end position="243"/>
    </location>
</feature>
<dbReference type="PANTHER" id="PTHR46849:SF1">
    <property type="entry name" value="RCC1 DOMAIN-CONTAINING PROTEIN 1"/>
    <property type="match status" value="1"/>
</dbReference>
<proteinExistence type="predicted"/>
<dbReference type="PRINTS" id="PR00633">
    <property type="entry name" value="RCCNDNSATION"/>
</dbReference>
<dbReference type="GeneID" id="20248660"/>
<dbReference type="HOGENOM" id="CLU_772305_0_0_1"/>
<dbReference type="STRING" id="225164.V4AST6"/>
<dbReference type="KEGG" id="lgi:LOTGIDRAFT_231645"/>
<evidence type="ECO:0000256" key="1">
    <source>
        <dbReference type="PROSITE-ProRule" id="PRU00235"/>
    </source>
</evidence>
<evidence type="ECO:0000313" key="3">
    <source>
        <dbReference type="Proteomes" id="UP000030746"/>
    </source>
</evidence>
<dbReference type="PANTHER" id="PTHR46849">
    <property type="entry name" value="RCC1 DOMAIN-CONTAINING PROTEIN 1"/>
    <property type="match status" value="1"/>
</dbReference>
<dbReference type="InterPro" id="IPR000408">
    <property type="entry name" value="Reg_chr_condens"/>
</dbReference>
<name>V4AST6_LOTGI</name>
<dbReference type="AlphaFoldDB" id="V4AST6"/>
<organism evidence="2 3">
    <name type="scientific">Lottia gigantea</name>
    <name type="common">Giant owl limpet</name>
    <dbReference type="NCBI Taxonomy" id="225164"/>
    <lineage>
        <taxon>Eukaryota</taxon>
        <taxon>Metazoa</taxon>
        <taxon>Spiralia</taxon>
        <taxon>Lophotrochozoa</taxon>
        <taxon>Mollusca</taxon>
        <taxon>Gastropoda</taxon>
        <taxon>Patellogastropoda</taxon>
        <taxon>Lottioidea</taxon>
        <taxon>Lottiidae</taxon>
        <taxon>Lottia</taxon>
    </lineage>
</organism>
<keyword evidence="3" id="KW-1185">Reference proteome</keyword>
<dbReference type="Pfam" id="PF00415">
    <property type="entry name" value="RCC1"/>
    <property type="match status" value="3"/>
</dbReference>
<dbReference type="PROSITE" id="PS00626">
    <property type="entry name" value="RCC1_2"/>
    <property type="match status" value="1"/>
</dbReference>
<dbReference type="PROSITE" id="PS50012">
    <property type="entry name" value="RCC1_3"/>
    <property type="match status" value="3"/>
</dbReference>
<dbReference type="InterPro" id="IPR009091">
    <property type="entry name" value="RCC1/BLIP-II"/>
</dbReference>
<gene>
    <name evidence="2" type="ORF">LOTGIDRAFT_231645</name>
</gene>
<dbReference type="OrthoDB" id="5370059at2759"/>
<sequence>MPQAPRFPTWAVGLEESFLKCGCSEPKPVEHLEKIAISNKYLIRIHTSVLKLYDIDKGEEIKTVDDEQSGFHYDGQVFGSHSQIDTQIDQSDRTTGFKPQDLQSMTESEESQEFSCKRSGVVKSKIKELFAQENVFYSLYADGSLNKTEVGRSRDTSGLKLYHTPIPLLPIKTMIKQVSCGKEHVILLTENNQVFTFGLGSRGQLGNEDVEERKEPQEVDALSGISIKTVSAGGWHSIAVSEDGDLYTWGWNESGQLGLPCPLLSVDSDLETHGLVTLPTVIDLPASVHKVSCGSRHTTVLLEDKVLMACGWNKYGQLGTGDNKSCDQFIKLDISGAADHDIIDIVTGSWNTIFIYSSE</sequence>
<dbReference type="CTD" id="20248660"/>
<dbReference type="InterPro" id="IPR052830">
    <property type="entry name" value="RCC1_domain-containing"/>
</dbReference>
<reference evidence="2 3" key="1">
    <citation type="journal article" date="2013" name="Nature">
        <title>Insights into bilaterian evolution from three spiralian genomes.</title>
        <authorList>
            <person name="Simakov O."/>
            <person name="Marletaz F."/>
            <person name="Cho S.J."/>
            <person name="Edsinger-Gonzales E."/>
            <person name="Havlak P."/>
            <person name="Hellsten U."/>
            <person name="Kuo D.H."/>
            <person name="Larsson T."/>
            <person name="Lv J."/>
            <person name="Arendt D."/>
            <person name="Savage R."/>
            <person name="Osoegawa K."/>
            <person name="de Jong P."/>
            <person name="Grimwood J."/>
            <person name="Chapman J.A."/>
            <person name="Shapiro H."/>
            <person name="Aerts A."/>
            <person name="Otillar R.P."/>
            <person name="Terry A.Y."/>
            <person name="Boore J.L."/>
            <person name="Grigoriev I.V."/>
            <person name="Lindberg D.R."/>
            <person name="Seaver E.C."/>
            <person name="Weisblat D.A."/>
            <person name="Putnam N.H."/>
            <person name="Rokhsar D.S."/>
        </authorList>
    </citation>
    <scope>NUCLEOTIDE SEQUENCE [LARGE SCALE GENOMIC DNA]</scope>
</reference>